<dbReference type="SMART" id="SM01362">
    <property type="entry name" value="DUF663"/>
    <property type="match status" value="1"/>
</dbReference>
<dbReference type="FunFam" id="3.40.50.300:FF:000105">
    <property type="entry name" value="BMS1 ribosome biogenesis factor"/>
    <property type="match status" value="1"/>
</dbReference>
<organism evidence="13 14">
    <name type="scientific">Magnusiomyces paraingens</name>
    <dbReference type="NCBI Taxonomy" id="2606893"/>
    <lineage>
        <taxon>Eukaryota</taxon>
        <taxon>Fungi</taxon>
        <taxon>Dikarya</taxon>
        <taxon>Ascomycota</taxon>
        <taxon>Saccharomycotina</taxon>
        <taxon>Dipodascomycetes</taxon>
        <taxon>Dipodascales</taxon>
        <taxon>Dipodascaceae</taxon>
        <taxon>Magnusiomyces</taxon>
    </lineage>
</organism>
<feature type="compositionally biased region" description="Basic and acidic residues" evidence="11">
    <location>
        <begin position="1106"/>
        <end position="1144"/>
    </location>
</feature>
<dbReference type="PANTHER" id="PTHR12858">
    <property type="entry name" value="RIBOSOME BIOGENESIS PROTEIN"/>
    <property type="match status" value="1"/>
</dbReference>
<dbReference type="Pfam" id="PF08142">
    <property type="entry name" value="AARP2CN"/>
    <property type="match status" value="1"/>
</dbReference>
<dbReference type="RefSeq" id="XP_031855403.1">
    <property type="nucleotide sequence ID" value="XM_031999512.1"/>
</dbReference>
<keyword evidence="7" id="KW-0342">GTP-binding</keyword>
<evidence type="ECO:0000256" key="8">
    <source>
        <dbReference type="ARBA" id="ARBA00023242"/>
    </source>
</evidence>
<dbReference type="GO" id="GO:0003924">
    <property type="term" value="F:GTPase activity"/>
    <property type="evidence" value="ECO:0007669"/>
    <property type="project" value="TreeGrafter"/>
</dbReference>
<dbReference type="GO" id="GO:0000462">
    <property type="term" value="P:maturation of SSU-rRNA from tricistronic rRNA transcript (SSU-rRNA, 5.8S rRNA, LSU-rRNA)"/>
    <property type="evidence" value="ECO:0007669"/>
    <property type="project" value="TreeGrafter"/>
</dbReference>
<dbReference type="OrthoDB" id="10260897at2759"/>
<dbReference type="GO" id="GO:0032040">
    <property type="term" value="C:small-subunit processome"/>
    <property type="evidence" value="ECO:0007669"/>
    <property type="project" value="UniProtKB-ARBA"/>
</dbReference>
<keyword evidence="3" id="KW-0597">Phosphoprotein</keyword>
<comment type="subcellular location">
    <subcellularLocation>
        <location evidence="1">Nucleus</location>
        <location evidence="1">Nucleolus</location>
    </subcellularLocation>
</comment>
<gene>
    <name evidence="13" type="ORF">SAPINGB_P004797</name>
</gene>
<feature type="compositionally biased region" description="Basic and acidic residues" evidence="11">
    <location>
        <begin position="680"/>
        <end position="689"/>
    </location>
</feature>
<evidence type="ECO:0000256" key="4">
    <source>
        <dbReference type="ARBA" id="ARBA00022741"/>
    </source>
</evidence>
<keyword evidence="2" id="KW-0690">Ribosome biogenesis</keyword>
<dbReference type="InterPro" id="IPR039761">
    <property type="entry name" value="Bms1/Tsr1"/>
</dbReference>
<evidence type="ECO:0000256" key="6">
    <source>
        <dbReference type="ARBA" id="ARBA00022840"/>
    </source>
</evidence>
<dbReference type="Proteomes" id="UP000398389">
    <property type="component" value="Unassembled WGS sequence"/>
</dbReference>
<dbReference type="GO" id="GO:0030686">
    <property type="term" value="C:90S preribosome"/>
    <property type="evidence" value="ECO:0007669"/>
    <property type="project" value="TreeGrafter"/>
</dbReference>
<evidence type="ECO:0000256" key="1">
    <source>
        <dbReference type="ARBA" id="ARBA00004604"/>
    </source>
</evidence>
<keyword evidence="8" id="KW-0539">Nucleus</keyword>
<evidence type="ECO:0000256" key="7">
    <source>
        <dbReference type="ARBA" id="ARBA00023134"/>
    </source>
</evidence>
<evidence type="ECO:0000256" key="10">
    <source>
        <dbReference type="ARBA" id="ARBA00061391"/>
    </source>
</evidence>
<evidence type="ECO:0000313" key="14">
    <source>
        <dbReference type="Proteomes" id="UP000398389"/>
    </source>
</evidence>
<evidence type="ECO:0000256" key="9">
    <source>
        <dbReference type="ARBA" id="ARBA00049117"/>
    </source>
</evidence>
<protein>
    <recommendedName>
        <fullName evidence="12">Bms1-type G domain-containing protein</fullName>
    </recommendedName>
</protein>
<evidence type="ECO:0000259" key="12">
    <source>
        <dbReference type="PROSITE" id="PS51714"/>
    </source>
</evidence>
<keyword evidence="5" id="KW-0378">Hydrolase</keyword>
<dbReference type="InterPro" id="IPR007034">
    <property type="entry name" value="BMS1_TSR1_C"/>
</dbReference>
<dbReference type="InterPro" id="IPR012948">
    <property type="entry name" value="AARP2CN"/>
</dbReference>
<evidence type="ECO:0000256" key="11">
    <source>
        <dbReference type="SAM" id="MobiDB-lite"/>
    </source>
</evidence>
<dbReference type="CDD" id="cd01882">
    <property type="entry name" value="BMS1"/>
    <property type="match status" value="1"/>
</dbReference>
<dbReference type="SUPFAM" id="SSF52540">
    <property type="entry name" value="P-loop containing nucleoside triphosphate hydrolases"/>
    <property type="match status" value="1"/>
</dbReference>
<dbReference type="EMBL" id="CABVLU010000004">
    <property type="protein sequence ID" value="VVT56086.1"/>
    <property type="molecule type" value="Genomic_DNA"/>
</dbReference>
<feature type="region of interest" description="Disordered" evidence="11">
    <location>
        <begin position="1"/>
        <end position="23"/>
    </location>
</feature>
<dbReference type="GO" id="GO:0005654">
    <property type="term" value="C:nucleoplasm"/>
    <property type="evidence" value="ECO:0007669"/>
    <property type="project" value="UniProtKB-ARBA"/>
</dbReference>
<feature type="region of interest" description="Disordered" evidence="11">
    <location>
        <begin position="1106"/>
        <end position="1167"/>
    </location>
</feature>
<dbReference type="GO" id="GO:0005524">
    <property type="term" value="F:ATP binding"/>
    <property type="evidence" value="ECO:0007669"/>
    <property type="project" value="UniProtKB-KW"/>
</dbReference>
<keyword evidence="6" id="KW-0067">ATP-binding</keyword>
<keyword evidence="4" id="KW-0547">Nucleotide-binding</keyword>
<dbReference type="AlphaFoldDB" id="A0A5E8C4L8"/>
<comment type="similarity">
    <text evidence="10">Belongs to the TRAFAC class translation factor GTPase superfamily. Bms1-like GTPase family. BMS1 subfamily.</text>
</comment>
<name>A0A5E8C4L8_9ASCO</name>
<comment type="catalytic activity">
    <reaction evidence="9">
        <text>GTP + H2O = GDP + phosphate + H(+)</text>
        <dbReference type="Rhea" id="RHEA:19669"/>
        <dbReference type="ChEBI" id="CHEBI:15377"/>
        <dbReference type="ChEBI" id="CHEBI:15378"/>
        <dbReference type="ChEBI" id="CHEBI:37565"/>
        <dbReference type="ChEBI" id="CHEBI:43474"/>
        <dbReference type="ChEBI" id="CHEBI:58189"/>
    </reaction>
    <physiologicalReaction direction="left-to-right" evidence="9">
        <dbReference type="Rhea" id="RHEA:19670"/>
    </physiologicalReaction>
</comment>
<evidence type="ECO:0000256" key="2">
    <source>
        <dbReference type="ARBA" id="ARBA00022517"/>
    </source>
</evidence>
<feature type="domain" description="Bms1-type G" evidence="12">
    <location>
        <begin position="70"/>
        <end position="234"/>
    </location>
</feature>
<sequence>MDVQQQSNKPHRAPRSDNTAKKKLHLNGNNAKAFAFNAPGKLQRQAMRSSDIKEKKFHVPMVDRTPEEPPPVIVAVVGPPGTGKSTLIRSLVRRYTKHTLTDIKGPITVVSGKRRRLTFIECSNDLNSMIDIAKIADLILLLIDGNFGFEMETMEFLNILSPHGFPRILGVTTHLDLFKKVSTMRNSKKQLKHRFWTEVYQGAKLFYLSGVINGRYPDREILNLARFISVMKFRPLKWRNEHAYMLSDRVSDLTHPSLIEKNPKVDRKVALYGYLHGSPLNYSNARVHIPGVGDLTVSEAERLPDPCPTPYAIKMEDEKVVSGSTTKPKGRRRLDDKLKTIYAPMSDVGGVLIDKDAVYIDIGSKSFIPGEELGVGEKLVTSLQSTGATLGEMPIKSGIQLFSQSQTLHAVEDALLDDNEDDEIEEEVLSRGRTSLRNANAVEESDMDSSEKNFDDDESDEDENGYSQKDIQRKRKQTDSLDTDDYSDSNENRGEEFVFADTDSEIGEDDADFGAYDSGFDDGEVAALRWKELQEANSNSTKSYRKWDISKLIYMNNISPKDVINRWKGVHQDDGDEDEDDEIIEDDDEFFQKKTLNDDLDSMDCGQAEYDDIAALVEKWKTEEAIDSISDRFYKSTFNVSEPAANVSTEDDDEVFGDFEDLEAQDDDSKQTIESNNDSISDKAEGDQKTVDEVRAENMAKKAKQRLEIEGLSEDVDREFGVEDPEGEDEHETWHDFQKAKIAKQIEINNAELEQLDVATRDRIEGYRAGTYMRLVFENVPFEFIENFDPRYPILVGSLLTNEDRFGFSQVRIKRHRWHKRVLKSNDPLIISLGWRRFQTIPIYTTSDSRTRNRMLKYTPEHMHCTATFYGPLVSPNTGFCAVQNVSEDKKVGNFRICATGTIVEVDQKVEIVKKLKLVGYPYKIYKNTAFIRGMFSSALEVAKFEGASIKTVSGIRGQIKRSLANPDGAFRATFEDKIVMSDIVFLRAWHQVLPRKFYNPVTSLLLKDKENWNGMRLTGVVRAEKGIPTPLLENSKYNKVERLTPQFKKLHVPKTLINNLPFTELPKTTKSRGKETYLQKRAVVLGGEEKKARDFMEKVFALQKDKRDKRDAKNKEKLAEKEKKKTAIEEKKKEKARERKKDYFQTTALKRSHSGNAGRSVKKQRQ</sequence>
<feature type="region of interest" description="Disordered" evidence="11">
    <location>
        <begin position="429"/>
        <end position="508"/>
    </location>
</feature>
<feature type="region of interest" description="Disordered" evidence="11">
    <location>
        <begin position="662"/>
        <end position="689"/>
    </location>
</feature>
<accession>A0A5E8C4L8</accession>
<dbReference type="SMART" id="SM00785">
    <property type="entry name" value="AARP2CN"/>
    <property type="match status" value="1"/>
</dbReference>
<reference evidence="13 14" key="1">
    <citation type="submission" date="2019-09" db="EMBL/GenBank/DDBJ databases">
        <authorList>
            <person name="Brejova B."/>
        </authorList>
    </citation>
    <scope>NUCLEOTIDE SEQUENCE [LARGE SCALE GENOMIC DNA]</scope>
</reference>
<dbReference type="GeneID" id="43583612"/>
<feature type="compositionally biased region" description="Polar residues" evidence="11">
    <location>
        <begin position="1145"/>
        <end position="1158"/>
    </location>
</feature>
<proteinExistence type="inferred from homology"/>
<dbReference type="GO" id="GO:0005525">
    <property type="term" value="F:GTP binding"/>
    <property type="evidence" value="ECO:0007669"/>
    <property type="project" value="UniProtKB-KW"/>
</dbReference>
<dbReference type="PANTHER" id="PTHR12858:SF2">
    <property type="entry name" value="RIBOSOME BIOGENESIS PROTEIN BMS1 HOMOLOG"/>
    <property type="match status" value="1"/>
</dbReference>
<dbReference type="Pfam" id="PF04950">
    <property type="entry name" value="RIBIOP_C"/>
    <property type="match status" value="1"/>
</dbReference>
<evidence type="ECO:0000256" key="5">
    <source>
        <dbReference type="ARBA" id="ARBA00022801"/>
    </source>
</evidence>
<evidence type="ECO:0000313" key="13">
    <source>
        <dbReference type="EMBL" id="VVT56086.1"/>
    </source>
</evidence>
<feature type="compositionally biased region" description="Acidic residues" evidence="11">
    <location>
        <begin position="443"/>
        <end position="464"/>
    </location>
</feature>
<dbReference type="Gene3D" id="3.40.50.300">
    <property type="entry name" value="P-loop containing nucleotide triphosphate hydrolases"/>
    <property type="match status" value="1"/>
</dbReference>
<dbReference type="GO" id="GO:0034511">
    <property type="term" value="F:U3 snoRNA binding"/>
    <property type="evidence" value="ECO:0007669"/>
    <property type="project" value="TreeGrafter"/>
</dbReference>
<keyword evidence="14" id="KW-1185">Reference proteome</keyword>
<dbReference type="InterPro" id="IPR027417">
    <property type="entry name" value="P-loop_NTPase"/>
</dbReference>
<dbReference type="PROSITE" id="PS51714">
    <property type="entry name" value="G_BMS1"/>
    <property type="match status" value="1"/>
</dbReference>
<evidence type="ECO:0000256" key="3">
    <source>
        <dbReference type="ARBA" id="ARBA00022553"/>
    </source>
</evidence>
<dbReference type="InterPro" id="IPR030387">
    <property type="entry name" value="G_Bms1/Tsr1_dom"/>
</dbReference>
<dbReference type="InterPro" id="IPR037875">
    <property type="entry name" value="Bms1_N"/>
</dbReference>
<dbReference type="GO" id="GO:0000479">
    <property type="term" value="P:endonucleolytic cleavage of tricistronic rRNA transcript (SSU-rRNA, 5.8S rRNA, LSU-rRNA)"/>
    <property type="evidence" value="ECO:0007669"/>
    <property type="project" value="TreeGrafter"/>
</dbReference>